<dbReference type="InterPro" id="IPR009057">
    <property type="entry name" value="Homeodomain-like_sf"/>
</dbReference>
<dbReference type="RefSeq" id="WP_149505089.1">
    <property type="nucleotide sequence ID" value="NZ_CP035708.1"/>
</dbReference>
<dbReference type="SUPFAM" id="SSF46689">
    <property type="entry name" value="Homeodomain-like"/>
    <property type="match status" value="2"/>
</dbReference>
<dbReference type="KEGG" id="snn:EWH46_18015"/>
<protein>
    <submittedName>
        <fullName evidence="7">AraC family transcriptional regulator</fullName>
    </submittedName>
    <submittedName>
        <fullName evidence="6">AraC-like DNA-binding protein</fullName>
    </submittedName>
</protein>
<dbReference type="SMART" id="SM00342">
    <property type="entry name" value="HTH_ARAC"/>
    <property type="match status" value="1"/>
</dbReference>
<dbReference type="GO" id="GO:0003700">
    <property type="term" value="F:DNA-binding transcription factor activity"/>
    <property type="evidence" value="ECO:0007669"/>
    <property type="project" value="InterPro"/>
</dbReference>
<dbReference type="InterPro" id="IPR050204">
    <property type="entry name" value="AraC_XylS_family_regulators"/>
</dbReference>
<accession>A0A5C1Q314</accession>
<evidence type="ECO:0000313" key="8">
    <source>
        <dbReference type="Proteomes" id="UP000323522"/>
    </source>
</evidence>
<dbReference type="OrthoDB" id="1050625at2"/>
<dbReference type="GO" id="GO:0043565">
    <property type="term" value="F:sequence-specific DNA binding"/>
    <property type="evidence" value="ECO:0007669"/>
    <property type="project" value="InterPro"/>
</dbReference>
<dbReference type="InterPro" id="IPR018062">
    <property type="entry name" value="HTH_AraC-typ_CS"/>
</dbReference>
<dbReference type="Proteomes" id="UP001549111">
    <property type="component" value="Unassembled WGS sequence"/>
</dbReference>
<evidence type="ECO:0000256" key="3">
    <source>
        <dbReference type="ARBA" id="ARBA00023159"/>
    </source>
</evidence>
<proteinExistence type="predicted"/>
<dbReference type="PANTHER" id="PTHR46796">
    <property type="entry name" value="HTH-TYPE TRANSCRIPTIONAL ACTIVATOR RHAS-RELATED"/>
    <property type="match status" value="1"/>
</dbReference>
<dbReference type="InterPro" id="IPR018060">
    <property type="entry name" value="HTH_AraC"/>
</dbReference>
<dbReference type="PROSITE" id="PS00041">
    <property type="entry name" value="HTH_ARAC_FAMILY_1"/>
    <property type="match status" value="1"/>
</dbReference>
<dbReference type="AlphaFoldDB" id="A0A5C1Q314"/>
<dbReference type="Pfam" id="PF12833">
    <property type="entry name" value="HTH_18"/>
    <property type="match status" value="1"/>
</dbReference>
<sequence>MSENLDAAAMTADLPAEPAQRLRELVERFARAAAEGRTPLWLPPHPAVWPGRGQGHFHLAAELFLQVSGTTRFVFPHAERLLQPGEMLLVPPKLLHDEHVRAAGPAPAQAFQNLVIHADAGSLCSHLAHEAQPGRPGILHLEVRGHAQVARIQDWLADAALPGEEGDAALALQRRALVAAALAGVRRVLDAGAATEVSVEPPLLARARSLIRDRLGDHTLSVRDLAAHCGCSADYLSHLFHRHAGETLAAHIVRLRLDRAERLLADEAALAVKEVAWACGFASSGYFIRTFRARHGQTPAVWRQARPSRPAGATEAAVPALPFVPTRERPCHWARLPGDEADDGRPDTAA</sequence>
<reference evidence="6 9" key="2">
    <citation type="submission" date="2024-06" db="EMBL/GenBank/DDBJ databases">
        <title>Genomic Encyclopedia of Type Strains, Phase IV (KMG-IV): sequencing the most valuable type-strain genomes for metagenomic binning, comparative biology and taxonomic classification.</title>
        <authorList>
            <person name="Goeker M."/>
        </authorList>
    </citation>
    <scope>NUCLEOTIDE SEQUENCE [LARGE SCALE GENOMIC DNA]</scope>
    <source>
        <strain evidence="6 9">D-501</strain>
    </source>
</reference>
<dbReference type="Gene3D" id="1.10.10.60">
    <property type="entry name" value="Homeodomain-like"/>
    <property type="match status" value="1"/>
</dbReference>
<dbReference type="Proteomes" id="UP000323522">
    <property type="component" value="Chromosome"/>
</dbReference>
<evidence type="ECO:0000313" key="9">
    <source>
        <dbReference type="Proteomes" id="UP001549111"/>
    </source>
</evidence>
<evidence type="ECO:0000256" key="4">
    <source>
        <dbReference type="ARBA" id="ARBA00023163"/>
    </source>
</evidence>
<evidence type="ECO:0000313" key="6">
    <source>
        <dbReference type="EMBL" id="MET3605361.1"/>
    </source>
</evidence>
<dbReference type="EMBL" id="JBEPLS010000015">
    <property type="protein sequence ID" value="MET3605361.1"/>
    <property type="molecule type" value="Genomic_DNA"/>
</dbReference>
<organism evidence="7 8">
    <name type="scientific">Sphaerotilus sulfidivorans</name>
    <dbReference type="NCBI Taxonomy" id="639200"/>
    <lineage>
        <taxon>Bacteria</taxon>
        <taxon>Pseudomonadati</taxon>
        <taxon>Pseudomonadota</taxon>
        <taxon>Betaproteobacteria</taxon>
        <taxon>Burkholderiales</taxon>
        <taxon>Sphaerotilaceae</taxon>
        <taxon>Sphaerotilus</taxon>
    </lineage>
</organism>
<feature type="domain" description="HTH araC/xylS-type" evidence="5">
    <location>
        <begin position="219"/>
        <end position="303"/>
    </location>
</feature>
<dbReference type="InterPro" id="IPR037923">
    <property type="entry name" value="HTH-like"/>
</dbReference>
<keyword evidence="3" id="KW-0010">Activator</keyword>
<keyword evidence="1" id="KW-0805">Transcription regulation</keyword>
<gene>
    <name evidence="6" type="ORF">ABIC99_003190</name>
    <name evidence="7" type="ORF">EWH46_18015</name>
</gene>
<evidence type="ECO:0000313" key="7">
    <source>
        <dbReference type="EMBL" id="QEN02463.1"/>
    </source>
</evidence>
<dbReference type="SUPFAM" id="SSF51215">
    <property type="entry name" value="Regulatory protein AraC"/>
    <property type="match status" value="1"/>
</dbReference>
<keyword evidence="4" id="KW-0804">Transcription</keyword>
<dbReference type="InterPro" id="IPR020449">
    <property type="entry name" value="Tscrpt_reg_AraC-type_HTH"/>
</dbReference>
<keyword evidence="2" id="KW-0238">DNA-binding</keyword>
<dbReference type="EMBL" id="CP035708">
    <property type="protein sequence ID" value="QEN02463.1"/>
    <property type="molecule type" value="Genomic_DNA"/>
</dbReference>
<evidence type="ECO:0000256" key="2">
    <source>
        <dbReference type="ARBA" id="ARBA00023125"/>
    </source>
</evidence>
<dbReference type="PRINTS" id="PR00032">
    <property type="entry name" value="HTHARAC"/>
</dbReference>
<keyword evidence="9" id="KW-1185">Reference proteome</keyword>
<name>A0A5C1Q314_9BURK</name>
<evidence type="ECO:0000256" key="1">
    <source>
        <dbReference type="ARBA" id="ARBA00023015"/>
    </source>
</evidence>
<reference evidence="7 8" key="1">
    <citation type="submission" date="2019-02" db="EMBL/GenBank/DDBJ databases">
        <title>Complete Genome Sequence and Methylome Analysis of Sphaerotilus natans subsp. sulfidivorans D-507.</title>
        <authorList>
            <person name="Fomenkov A."/>
            <person name="Gridneva E."/>
            <person name="Smolyakov D."/>
            <person name="Dubinina G."/>
            <person name="Vincze T."/>
            <person name="Grabovich M."/>
            <person name="Roberts R.J."/>
        </authorList>
    </citation>
    <scope>NUCLEOTIDE SEQUENCE [LARGE SCALE GENOMIC DNA]</scope>
    <source>
        <strain evidence="7 8">D-507</strain>
    </source>
</reference>
<evidence type="ECO:0000259" key="5">
    <source>
        <dbReference type="SMART" id="SM00342"/>
    </source>
</evidence>